<comment type="caution">
    <text evidence="4">The sequence shown here is derived from an EMBL/GenBank/DDBJ whole genome shotgun (WGS) entry which is preliminary data.</text>
</comment>
<protein>
    <submittedName>
        <fullName evidence="4">AMP-binding protein</fullName>
    </submittedName>
</protein>
<dbReference type="SUPFAM" id="SSF56801">
    <property type="entry name" value="Acetyl-CoA synthetase-like"/>
    <property type="match status" value="1"/>
</dbReference>
<dbReference type="PROSITE" id="PS00455">
    <property type="entry name" value="AMP_BINDING"/>
    <property type="match status" value="1"/>
</dbReference>
<dbReference type="Gene3D" id="3.30.300.30">
    <property type="match status" value="1"/>
</dbReference>
<dbReference type="Gene3D" id="1.10.1200.10">
    <property type="entry name" value="ACP-like"/>
    <property type="match status" value="1"/>
</dbReference>
<dbReference type="Gene3D" id="3.30.559.30">
    <property type="entry name" value="Nonribosomal peptide synthetase, condensation domain"/>
    <property type="match status" value="1"/>
</dbReference>
<keyword evidence="5" id="KW-1185">Reference proteome</keyword>
<feature type="region of interest" description="Disordered" evidence="2">
    <location>
        <begin position="1005"/>
        <end position="1029"/>
    </location>
</feature>
<dbReference type="InterPro" id="IPR001242">
    <property type="entry name" value="Condensation_dom"/>
</dbReference>
<evidence type="ECO:0000259" key="3">
    <source>
        <dbReference type="PROSITE" id="PS50075"/>
    </source>
</evidence>
<name>A0ABT2AYS3_9ACTN</name>
<dbReference type="InterPro" id="IPR045851">
    <property type="entry name" value="AMP-bd_C_sf"/>
</dbReference>
<dbReference type="Gene3D" id="3.30.559.10">
    <property type="entry name" value="Chloramphenicol acetyltransferase-like domain"/>
    <property type="match status" value="1"/>
</dbReference>
<dbReference type="Gene3D" id="3.40.50.12780">
    <property type="entry name" value="N-terminal domain of ligase-like"/>
    <property type="match status" value="1"/>
</dbReference>
<dbReference type="CDD" id="cd05930">
    <property type="entry name" value="A_NRPS"/>
    <property type="match status" value="1"/>
</dbReference>
<dbReference type="InterPro" id="IPR020845">
    <property type="entry name" value="AMP-binding_CS"/>
</dbReference>
<dbReference type="EMBL" id="JANUGP010000003">
    <property type="protein sequence ID" value="MCS0600858.1"/>
    <property type="molecule type" value="Genomic_DNA"/>
</dbReference>
<dbReference type="RefSeq" id="WP_258777210.1">
    <property type="nucleotide sequence ID" value="NZ_JANUGP010000003.1"/>
</dbReference>
<gene>
    <name evidence="4" type="ORF">NX794_06385</name>
</gene>
<feature type="domain" description="Carrier" evidence="3">
    <location>
        <begin position="4"/>
        <end position="80"/>
    </location>
</feature>
<accession>A0ABT2AYS3</accession>
<dbReference type="InterPro" id="IPR036736">
    <property type="entry name" value="ACP-like_sf"/>
</dbReference>
<dbReference type="InterPro" id="IPR009081">
    <property type="entry name" value="PP-bd_ACP"/>
</dbReference>
<dbReference type="Pfam" id="PF00501">
    <property type="entry name" value="AMP-binding"/>
    <property type="match status" value="1"/>
</dbReference>
<dbReference type="SUPFAM" id="SSF47336">
    <property type="entry name" value="ACP-like"/>
    <property type="match status" value="1"/>
</dbReference>
<dbReference type="InterPro" id="IPR023213">
    <property type="entry name" value="CAT-like_dom_sf"/>
</dbReference>
<dbReference type="Proteomes" id="UP001205612">
    <property type="component" value="Unassembled WGS sequence"/>
</dbReference>
<dbReference type="InterPro" id="IPR000873">
    <property type="entry name" value="AMP-dep_synth/lig_dom"/>
</dbReference>
<dbReference type="Pfam" id="PF00550">
    <property type="entry name" value="PP-binding"/>
    <property type="match status" value="1"/>
</dbReference>
<reference evidence="4 5" key="1">
    <citation type="submission" date="2022-08" db="EMBL/GenBank/DDBJ databases">
        <authorList>
            <person name="Somphong A."/>
            <person name="Phongsopitanun W."/>
        </authorList>
    </citation>
    <scope>NUCLEOTIDE SEQUENCE [LARGE SCALE GENOMIC DNA]</scope>
    <source>
        <strain evidence="4 5">LP11</strain>
    </source>
</reference>
<proteinExistence type="predicted"/>
<evidence type="ECO:0000313" key="5">
    <source>
        <dbReference type="Proteomes" id="UP001205612"/>
    </source>
</evidence>
<dbReference type="InterPro" id="IPR042099">
    <property type="entry name" value="ANL_N_sf"/>
</dbReference>
<organism evidence="4 5">
    <name type="scientific">Streptomyces pyxinicus</name>
    <dbReference type="NCBI Taxonomy" id="2970331"/>
    <lineage>
        <taxon>Bacteria</taxon>
        <taxon>Bacillati</taxon>
        <taxon>Actinomycetota</taxon>
        <taxon>Actinomycetes</taxon>
        <taxon>Kitasatosporales</taxon>
        <taxon>Streptomycetaceae</taxon>
        <taxon>Streptomyces</taxon>
    </lineage>
</organism>
<evidence type="ECO:0000313" key="4">
    <source>
        <dbReference type="EMBL" id="MCS0600858.1"/>
    </source>
</evidence>
<feature type="compositionally biased region" description="Low complexity" evidence="2">
    <location>
        <begin position="1009"/>
        <end position="1029"/>
    </location>
</feature>
<dbReference type="PANTHER" id="PTHR45527">
    <property type="entry name" value="NONRIBOSOMAL PEPTIDE SYNTHETASE"/>
    <property type="match status" value="1"/>
</dbReference>
<evidence type="ECO:0000256" key="1">
    <source>
        <dbReference type="ARBA" id="ARBA00001957"/>
    </source>
</evidence>
<dbReference type="PROSITE" id="PS50075">
    <property type="entry name" value="CARRIER"/>
    <property type="match status" value="1"/>
</dbReference>
<dbReference type="SUPFAM" id="SSF52777">
    <property type="entry name" value="CoA-dependent acyltransferases"/>
    <property type="match status" value="2"/>
</dbReference>
<dbReference type="Pfam" id="PF00668">
    <property type="entry name" value="Condensation"/>
    <property type="match status" value="2"/>
</dbReference>
<dbReference type="PANTHER" id="PTHR45527:SF1">
    <property type="entry name" value="FATTY ACID SYNTHASE"/>
    <property type="match status" value="1"/>
</dbReference>
<evidence type="ECO:0000256" key="2">
    <source>
        <dbReference type="SAM" id="MobiDB-lite"/>
    </source>
</evidence>
<sequence length="1072" mass="113962">MTTHTADAVVESLADDVRQALGLTPGEPLDPSFAALGGSSLDAAQLTLRMRRVHGLDVGAHELLNAVSVRHLLDDLAARPRTASAAGAADPAPLDRAPLTWQQRVIWYQSLLDPDSSRYVFHALFHFAEAPRPAALRVLLRRMLRRHPVLRTRLVFDDGEPWQVVPAADVTDAETDLTVVDLPEATASPEELVRLSGADRPFDLRTGPLLRWVLVRLPDGRAVLVHTEHHLIHDGKSFVALLGSLHDDTDTPDTRYFGYAAAQTPADPAEVREVAERAAKAAGRVLDGGHAATGRDTFLRLPVPPALLREVREGARRASVSLFTALFTAFSQALTQYEGVGAAVLGSAVENRPPGHEDTVGMFVSTVPVVVERRPGELPEATLRRTRGALREAMDRSAVPLADVVQAVGGTDGRGDTAVVRAAFSMHQQVEHEIELAGATARVQLGVFNGAAKFPVNVIAVTSGTGDDTRVELLMEAQDGAVDRDDLWALWTGTVEWLRTWVQLLPERRTPSPATLVTRVTERAAADPDAVALDDGERRLTYGELTAWGEGARQLLDRPGEVVGILGTASPDFFACAYAVLHAGGTYVPLEAGQPDERLASMVAQARCTTVVRLPGVPAGRAAALDGPGTAARQVDWAALIDAWPAAPASDTAPDTGSAVPAYVMFTSGSTGEPKGVMVPRSALDRLADWAVRELRIGPDTAVGQLANAAFDASAFEVWSGLYAGARIRFAPAGLRADPQRLADWFAETGVEYAFVSTPIAELLARVPKPAGSRLDRVSTGGDRLHALPEDTPFEVLNMYGPTETTVVATAGWVDPGGTGLPPIGRALPYGYTRLVTPDGALAAPGEQGELWVGGDGVATGYANAPRQTAARFVADPHAEDGALVYRTGDLVRLDSGGRLHYSGRRDRQFKLAGVRFELGETEAVALRRPGVEQAVALTAGSAAGPRLHLFVTLAAGTDPDATDEAIRAALPAQLRHLTIHHPDALPYNASGKVDQRRLTELAAQGREAGTTAPVPTGPAPADATGRTPGHSAALEVLWPALAPLSRRERLDLAHRLIGSVLDGTTAHEETR</sequence>
<comment type="cofactor">
    <cofactor evidence="1">
        <name>pantetheine 4'-phosphate</name>
        <dbReference type="ChEBI" id="CHEBI:47942"/>
    </cofactor>
</comment>